<dbReference type="EMBL" id="OP413838">
    <property type="protein sequence ID" value="UYL64821.1"/>
    <property type="molecule type" value="Genomic_DNA"/>
</dbReference>
<organism evidence="1 2">
    <name type="scientific">Methanophagales virus PBV299</name>
    <dbReference type="NCBI Taxonomy" id="2987730"/>
    <lineage>
        <taxon>Viruses</taxon>
        <taxon>Duplodnaviria</taxon>
        <taxon>Heunggongvirae</taxon>
        <taxon>Uroviricota</taxon>
        <taxon>Caudoviricetes</taxon>
        <taxon>Nakonvirales</taxon>
        <taxon>Ahpuchviridae</taxon>
        <taxon>Kisinvirus</taxon>
        <taxon>Kisinvirus pescaderoense</taxon>
    </lineage>
</organism>
<evidence type="ECO:0000313" key="1">
    <source>
        <dbReference type="EMBL" id="UYL64821.1"/>
    </source>
</evidence>
<proteinExistence type="predicted"/>
<gene>
    <name evidence="1" type="ORF">OFDIEDLO_00025</name>
</gene>
<reference evidence="1 2" key="1">
    <citation type="submission" date="2022-09" db="EMBL/GenBank/DDBJ databases">
        <title>Evolutionary Diversification of Methanotrophic Ca. Methanophagales (ANME-1) and Their Expansive Virome.</title>
        <authorList>
            <person name="Laso-Perez R."/>
            <person name="Wu F."/>
            <person name="Cremiere A."/>
            <person name="Speth D."/>
            <person name="Magyar J.S."/>
            <person name="Krupovic M."/>
            <person name="Orphan V.J."/>
        </authorList>
    </citation>
    <scope>NUCLEOTIDE SEQUENCE [LARGE SCALE GENOMIC DNA]</scope>
    <source>
        <strain evidence="1">PBV299</strain>
    </source>
</reference>
<protein>
    <submittedName>
        <fullName evidence="1">Uncharacterized protein</fullName>
    </submittedName>
</protein>
<sequence>MSNFSYSYGNASNVGIILNMEILDSERVNYFLFLANKRISTWSGLDLFDELEEETKDAIAELYAAYLYKLSTASVSGRLPEDLEWWKKEALEMLESELISASKPYKIKFSK</sequence>
<accession>A0ABY6GLD6</accession>
<dbReference type="Proteomes" id="UP001156193">
    <property type="component" value="Segment"/>
</dbReference>
<name>A0ABY6GLD6_9CAUD</name>
<keyword evidence="2" id="KW-1185">Reference proteome</keyword>
<evidence type="ECO:0000313" key="2">
    <source>
        <dbReference type="Proteomes" id="UP001156193"/>
    </source>
</evidence>